<keyword evidence="1" id="KW-0732">Signal</keyword>
<dbReference type="RefSeq" id="XP_011295257.1">
    <property type="nucleotide sequence ID" value="XM_011296955.2"/>
</dbReference>
<name>A0A1I8NIU4_MUSDO</name>
<protein>
    <submittedName>
        <fullName evidence="4">Uncharacterized protein LOC105262307</fullName>
    </submittedName>
</protein>
<reference evidence="2" key="1">
    <citation type="submission" date="2020-05" db="UniProtKB">
        <authorList>
            <consortium name="EnsemblMetazoa"/>
        </authorList>
    </citation>
    <scope>IDENTIFICATION</scope>
    <source>
        <strain evidence="2">Aabys</strain>
    </source>
</reference>
<feature type="chain" id="PRO_5044561736" evidence="1">
    <location>
        <begin position="25"/>
        <end position="256"/>
    </location>
</feature>
<evidence type="ECO:0000256" key="1">
    <source>
        <dbReference type="SAM" id="SignalP"/>
    </source>
</evidence>
<dbReference type="EnsemblMetazoa" id="MDOA015873-RA">
    <property type="protein sequence ID" value="MDOA015873-PA"/>
    <property type="gene ID" value="MDOA015873"/>
</dbReference>
<dbReference type="Proteomes" id="UP001652621">
    <property type="component" value="Unplaced"/>
</dbReference>
<keyword evidence="3" id="KW-1185">Reference proteome</keyword>
<dbReference type="KEGG" id="mde:105262307"/>
<feature type="signal peptide" evidence="1">
    <location>
        <begin position="1"/>
        <end position="24"/>
    </location>
</feature>
<proteinExistence type="predicted"/>
<organism evidence="2">
    <name type="scientific">Musca domestica</name>
    <name type="common">House fly</name>
    <dbReference type="NCBI Taxonomy" id="7370"/>
    <lineage>
        <taxon>Eukaryota</taxon>
        <taxon>Metazoa</taxon>
        <taxon>Ecdysozoa</taxon>
        <taxon>Arthropoda</taxon>
        <taxon>Hexapoda</taxon>
        <taxon>Insecta</taxon>
        <taxon>Pterygota</taxon>
        <taxon>Neoptera</taxon>
        <taxon>Endopterygota</taxon>
        <taxon>Diptera</taxon>
        <taxon>Brachycera</taxon>
        <taxon>Muscomorpha</taxon>
        <taxon>Muscoidea</taxon>
        <taxon>Muscidae</taxon>
        <taxon>Musca</taxon>
    </lineage>
</organism>
<dbReference type="VEuPathDB" id="VectorBase:MDOA015873"/>
<evidence type="ECO:0000313" key="3">
    <source>
        <dbReference type="Proteomes" id="UP001652621"/>
    </source>
</evidence>
<dbReference type="GeneID" id="105262307"/>
<dbReference type="AlphaFoldDB" id="A0A1I8NIU4"/>
<evidence type="ECO:0000313" key="4">
    <source>
        <dbReference type="RefSeq" id="XP_011295257.1"/>
    </source>
</evidence>
<accession>A0A1I8NIU4</accession>
<evidence type="ECO:0000313" key="2">
    <source>
        <dbReference type="EnsemblMetazoa" id="MDOA015873-PA"/>
    </source>
</evidence>
<gene>
    <name evidence="2" type="primary">105262307</name>
    <name evidence="4" type="synonym">LOC105262307</name>
</gene>
<sequence>MKIRKLFTFILLWILLLQVNSIDALSGDKSSPLLNFVRTTIFNGMSQKLMDDSLHIVELLKISSSFMESHRANPDYDPSEYEALQEYIENFQCYVDRLKVDQTNCQAYQELSDYFRRMNREKHNRFPRLDKLAKMFQDDFPKEAVEKQYRKYDADQMANFQETREALYDQLPKILNDFVSSIEENEKGKFSELLSWCQKYLTSATEKEKYNSILEFLNKFIVDRKFVRNRLEYRGNTCESGIKLYRHFENIQPNFE</sequence>
<dbReference type="VEuPathDB" id="VectorBase:MDOMA2_000200"/>
<reference evidence="4" key="2">
    <citation type="submission" date="2025-04" db="UniProtKB">
        <authorList>
            <consortium name="RefSeq"/>
        </authorList>
    </citation>
    <scope>IDENTIFICATION</scope>
    <source>
        <strain evidence="4">Aabys</strain>
    </source>
</reference>